<dbReference type="NCBIfam" id="TIGR02248">
    <property type="entry name" value="mutH_TIGR"/>
    <property type="match status" value="1"/>
</dbReference>
<gene>
    <name evidence="7 8" type="primary">mutH</name>
    <name evidence="8" type="ORF">HHS_01490</name>
</gene>
<evidence type="ECO:0000256" key="4">
    <source>
        <dbReference type="ARBA" id="ARBA00022763"/>
    </source>
</evidence>
<dbReference type="STRING" id="1235990.BMSBPS_0612"/>
<keyword evidence="9" id="KW-1185">Reference proteome</keyword>
<dbReference type="Gene3D" id="3.40.600.10">
    <property type="entry name" value="DNA mismatch repair MutH/Restriction endonuclease, type II"/>
    <property type="match status" value="1"/>
</dbReference>
<evidence type="ECO:0000313" key="8">
    <source>
        <dbReference type="EMBL" id="BAO00119.1"/>
    </source>
</evidence>
<keyword evidence="6 7" id="KW-0234">DNA repair</keyword>
<evidence type="ECO:0000256" key="1">
    <source>
        <dbReference type="ARBA" id="ARBA00022490"/>
    </source>
</evidence>
<protein>
    <recommendedName>
        <fullName evidence="7">DNA mismatch repair protein MutH</fullName>
    </recommendedName>
    <alternativeName>
        <fullName evidence="7">Methyl-directed mismatch repair protein</fullName>
    </alternativeName>
</protein>
<dbReference type="AlphaFoldDB" id="U3U791"/>
<evidence type="ECO:0000313" key="9">
    <source>
        <dbReference type="Proteomes" id="UP000016900"/>
    </source>
</evidence>
<dbReference type="KEGG" id="pck:BMSBPS_0612"/>
<dbReference type="eggNOG" id="COG3066">
    <property type="taxonomic scope" value="Bacteria"/>
</dbReference>
<accession>U3U791</accession>
<keyword evidence="1 7" id="KW-0963">Cytoplasm</keyword>
<dbReference type="GO" id="GO:0004519">
    <property type="term" value="F:endonuclease activity"/>
    <property type="evidence" value="ECO:0007669"/>
    <property type="project" value="UniProtKB-UniRule"/>
</dbReference>
<comment type="function">
    <text evidence="7">Sequence-specific endonuclease that cleaves unmethylated GATC sequences. It is involved in DNA mismatch repair.</text>
</comment>
<evidence type="ECO:0000256" key="3">
    <source>
        <dbReference type="ARBA" id="ARBA00022759"/>
    </source>
</evidence>
<dbReference type="SUPFAM" id="SSF52980">
    <property type="entry name" value="Restriction endonuclease-like"/>
    <property type="match status" value="1"/>
</dbReference>
<keyword evidence="4 7" id="KW-0227">DNA damage</keyword>
<reference evidence="8 9" key="1">
    <citation type="submission" date="2012-10" db="EMBL/GenBank/DDBJ databases">
        <title>Genome sequence of the symbiont of the pentatomidae stink bug Halyomorpha halys.</title>
        <authorList>
            <person name="Kobayashi H."/>
            <person name="Fujii-Muramatsu R."/>
            <person name="Takeishi K."/>
            <person name="Noda H."/>
        </authorList>
    </citation>
    <scope>NUCLEOTIDE SEQUENCE [LARGE SCALE GENOMIC DNA]</scope>
</reference>
<dbReference type="InterPro" id="IPR004230">
    <property type="entry name" value="DNA_mismatch_repair_MutH"/>
</dbReference>
<dbReference type="PATRIC" id="fig|1235990.3.peg.150"/>
<keyword evidence="2 7" id="KW-0540">Nuclease</keyword>
<sequence length="227" mass="26315">MIYPNLLFPRPPKNEIELLKRAYELTGKSLLSLAKNFNLSIPTNLKHAKGWIGMLLELYLGANATSKPQQDFSHLGIELKSIPVNTERKPLETTFICMVPLIKNNNITWENSYLRYKLKRVLWIPVEGNHSLELAKRRIGQPLLWSPNKEENQKLHQDWEELMEIIALGKIDFLNSRYGEWLQIRPKAANSKALTPAIGENGEIIMTLPRGFYLRKNFTELLLKSYF</sequence>
<proteinExistence type="inferred from homology"/>
<evidence type="ECO:0000256" key="7">
    <source>
        <dbReference type="HAMAP-Rule" id="MF_00759"/>
    </source>
</evidence>
<evidence type="ECO:0000256" key="2">
    <source>
        <dbReference type="ARBA" id="ARBA00022722"/>
    </source>
</evidence>
<dbReference type="GO" id="GO:0006304">
    <property type="term" value="P:DNA modification"/>
    <property type="evidence" value="ECO:0007669"/>
    <property type="project" value="InterPro"/>
</dbReference>
<evidence type="ECO:0000256" key="6">
    <source>
        <dbReference type="ARBA" id="ARBA00023204"/>
    </source>
</evidence>
<dbReference type="GO" id="GO:0005737">
    <property type="term" value="C:cytoplasm"/>
    <property type="evidence" value="ECO:0007669"/>
    <property type="project" value="UniProtKB-SubCell"/>
</dbReference>
<dbReference type="GO" id="GO:0006298">
    <property type="term" value="P:mismatch repair"/>
    <property type="evidence" value="ECO:0007669"/>
    <property type="project" value="UniProtKB-UniRule"/>
</dbReference>
<dbReference type="KEGG" id="hhs:HHS_01490"/>
<dbReference type="GO" id="GO:0003677">
    <property type="term" value="F:DNA binding"/>
    <property type="evidence" value="ECO:0007669"/>
    <property type="project" value="InterPro"/>
</dbReference>
<comment type="subcellular location">
    <subcellularLocation>
        <location evidence="7">Cytoplasm</location>
    </subcellularLocation>
</comment>
<dbReference type="SMART" id="SM00927">
    <property type="entry name" value="MutH"/>
    <property type="match status" value="1"/>
</dbReference>
<evidence type="ECO:0000256" key="5">
    <source>
        <dbReference type="ARBA" id="ARBA00022801"/>
    </source>
</evidence>
<dbReference type="InterPro" id="IPR011335">
    <property type="entry name" value="Restrct_endonuc-II-like"/>
</dbReference>
<dbReference type="Proteomes" id="UP000016900">
    <property type="component" value="Chromosome"/>
</dbReference>
<dbReference type="HAMAP" id="MF_00759">
    <property type="entry name" value="MutH"/>
    <property type="match status" value="1"/>
</dbReference>
<dbReference type="InterPro" id="IPR011337">
    <property type="entry name" value="DNA_rep_MutH/RE_typeII_Sau3AI"/>
</dbReference>
<organism evidence="8 9">
    <name type="scientific">Candidatus Pantoea carbekii</name>
    <dbReference type="NCBI Taxonomy" id="1235990"/>
    <lineage>
        <taxon>Bacteria</taxon>
        <taxon>Pseudomonadati</taxon>
        <taxon>Pseudomonadota</taxon>
        <taxon>Gammaproteobacteria</taxon>
        <taxon>Enterobacterales</taxon>
        <taxon>Erwiniaceae</taxon>
        <taxon>Pantoea</taxon>
    </lineage>
</organism>
<dbReference type="RefSeq" id="WP_022564138.1">
    <property type="nucleotide sequence ID" value="NZ_CP010907.1"/>
</dbReference>
<dbReference type="Pfam" id="PF02976">
    <property type="entry name" value="MutH"/>
    <property type="match status" value="1"/>
</dbReference>
<name>U3U791_9GAMM</name>
<dbReference type="CDD" id="cd00583">
    <property type="entry name" value="MutH-like"/>
    <property type="match status" value="1"/>
</dbReference>
<comment type="similarity">
    <text evidence="7">Belongs to the MutH family.</text>
</comment>
<dbReference type="InterPro" id="IPR037057">
    <property type="entry name" value="DNA_rep_MutH/T2_RE_sf"/>
</dbReference>
<dbReference type="NCBIfam" id="NF003458">
    <property type="entry name" value="PRK05070.1"/>
    <property type="match status" value="1"/>
</dbReference>
<keyword evidence="3 7" id="KW-0255">Endonuclease</keyword>
<dbReference type="GO" id="GO:0016787">
    <property type="term" value="F:hydrolase activity"/>
    <property type="evidence" value="ECO:0007669"/>
    <property type="project" value="UniProtKB-KW"/>
</dbReference>
<dbReference type="EMBL" id="AP012554">
    <property type="protein sequence ID" value="BAO00119.1"/>
    <property type="molecule type" value="Genomic_DNA"/>
</dbReference>
<dbReference type="OrthoDB" id="5634909at2"/>
<keyword evidence="5 7" id="KW-0378">Hydrolase</keyword>